<dbReference type="Proteomes" id="UP000499080">
    <property type="component" value="Unassembled WGS sequence"/>
</dbReference>
<dbReference type="EMBL" id="BGPR01016027">
    <property type="protein sequence ID" value="GBN71563.1"/>
    <property type="molecule type" value="Genomic_DNA"/>
</dbReference>
<proteinExistence type="predicted"/>
<comment type="caution">
    <text evidence="1">The sequence shown here is derived from an EMBL/GenBank/DDBJ whole genome shotgun (WGS) entry which is preliminary data.</text>
</comment>
<name>A0A4Y2R783_ARAVE</name>
<organism evidence="1 2">
    <name type="scientific">Araneus ventricosus</name>
    <name type="common">Orbweaver spider</name>
    <name type="synonym">Epeira ventricosa</name>
    <dbReference type="NCBI Taxonomy" id="182803"/>
    <lineage>
        <taxon>Eukaryota</taxon>
        <taxon>Metazoa</taxon>
        <taxon>Ecdysozoa</taxon>
        <taxon>Arthropoda</taxon>
        <taxon>Chelicerata</taxon>
        <taxon>Arachnida</taxon>
        <taxon>Araneae</taxon>
        <taxon>Araneomorphae</taxon>
        <taxon>Entelegynae</taxon>
        <taxon>Araneoidea</taxon>
        <taxon>Araneidae</taxon>
        <taxon>Araneus</taxon>
    </lineage>
</organism>
<evidence type="ECO:0000313" key="1">
    <source>
        <dbReference type="EMBL" id="GBN71563.1"/>
    </source>
</evidence>
<evidence type="ECO:0000313" key="2">
    <source>
        <dbReference type="Proteomes" id="UP000499080"/>
    </source>
</evidence>
<keyword evidence="2" id="KW-1185">Reference proteome</keyword>
<dbReference type="AlphaFoldDB" id="A0A4Y2R783"/>
<reference evidence="1 2" key="1">
    <citation type="journal article" date="2019" name="Sci. Rep.">
        <title>Orb-weaving spider Araneus ventricosus genome elucidates the spidroin gene catalogue.</title>
        <authorList>
            <person name="Kono N."/>
            <person name="Nakamura H."/>
            <person name="Ohtoshi R."/>
            <person name="Moran D.A.P."/>
            <person name="Shinohara A."/>
            <person name="Yoshida Y."/>
            <person name="Fujiwara M."/>
            <person name="Mori M."/>
            <person name="Tomita M."/>
            <person name="Arakawa K."/>
        </authorList>
    </citation>
    <scope>NUCLEOTIDE SEQUENCE [LARGE SCALE GENOMIC DNA]</scope>
</reference>
<protein>
    <submittedName>
        <fullName evidence="1">Uncharacterized protein</fullName>
    </submittedName>
</protein>
<accession>A0A4Y2R783</accession>
<gene>
    <name evidence="1" type="ORF">AVEN_99089_1</name>
</gene>
<sequence length="106" mass="12086">MIDEDLHKFSGSRVKRTITIGRVPIRNLHKSDLGINGLKLHNNLDLRTMNLTPRFKRPLVGVARKCGEGCNPRYCTTVQSSKVRPQKAPELEANKFDIDFMNQKNP</sequence>